<dbReference type="eggNOG" id="ENOG502SPBP">
    <property type="taxonomic scope" value="Eukaryota"/>
</dbReference>
<evidence type="ECO:0008006" key="4">
    <source>
        <dbReference type="Google" id="ProtNLM"/>
    </source>
</evidence>
<organism evidence="2 3">
    <name type="scientific">Cyphellophora europaea (strain CBS 101466)</name>
    <name type="common">Phialophora europaea</name>
    <dbReference type="NCBI Taxonomy" id="1220924"/>
    <lineage>
        <taxon>Eukaryota</taxon>
        <taxon>Fungi</taxon>
        <taxon>Dikarya</taxon>
        <taxon>Ascomycota</taxon>
        <taxon>Pezizomycotina</taxon>
        <taxon>Eurotiomycetes</taxon>
        <taxon>Chaetothyriomycetidae</taxon>
        <taxon>Chaetothyriales</taxon>
        <taxon>Cyphellophoraceae</taxon>
        <taxon>Cyphellophora</taxon>
    </lineage>
</organism>
<reference evidence="2 3" key="1">
    <citation type="submission" date="2013-03" db="EMBL/GenBank/DDBJ databases">
        <title>The Genome Sequence of Phialophora europaea CBS 101466.</title>
        <authorList>
            <consortium name="The Broad Institute Genomics Platform"/>
            <person name="Cuomo C."/>
            <person name="de Hoog S."/>
            <person name="Gorbushina A."/>
            <person name="Walker B."/>
            <person name="Young S.K."/>
            <person name="Zeng Q."/>
            <person name="Gargeya S."/>
            <person name="Fitzgerald M."/>
            <person name="Haas B."/>
            <person name="Abouelleil A."/>
            <person name="Allen A.W."/>
            <person name="Alvarado L."/>
            <person name="Arachchi H.M."/>
            <person name="Berlin A.M."/>
            <person name="Chapman S.B."/>
            <person name="Gainer-Dewar J."/>
            <person name="Goldberg J."/>
            <person name="Griggs A."/>
            <person name="Gujja S."/>
            <person name="Hansen M."/>
            <person name="Howarth C."/>
            <person name="Imamovic A."/>
            <person name="Ireland A."/>
            <person name="Larimer J."/>
            <person name="McCowan C."/>
            <person name="Murphy C."/>
            <person name="Pearson M."/>
            <person name="Poon T.W."/>
            <person name="Priest M."/>
            <person name="Roberts A."/>
            <person name="Saif S."/>
            <person name="Shea T."/>
            <person name="Sisk P."/>
            <person name="Sykes S."/>
            <person name="Wortman J."/>
            <person name="Nusbaum C."/>
            <person name="Birren B."/>
        </authorList>
    </citation>
    <scope>NUCLEOTIDE SEQUENCE [LARGE SCALE GENOMIC DNA]</scope>
    <source>
        <strain evidence="2 3">CBS 101466</strain>
    </source>
</reference>
<dbReference type="Proteomes" id="UP000030752">
    <property type="component" value="Unassembled WGS sequence"/>
</dbReference>
<feature type="region of interest" description="Disordered" evidence="1">
    <location>
        <begin position="1"/>
        <end position="38"/>
    </location>
</feature>
<dbReference type="AlphaFoldDB" id="W2SB15"/>
<gene>
    <name evidence="2" type="ORF">HMPREF1541_00087</name>
</gene>
<dbReference type="EMBL" id="KB822711">
    <property type="protein sequence ID" value="ETN45906.1"/>
    <property type="molecule type" value="Genomic_DNA"/>
</dbReference>
<dbReference type="InParanoid" id="W2SB15"/>
<keyword evidence="3" id="KW-1185">Reference proteome</keyword>
<evidence type="ECO:0000313" key="3">
    <source>
        <dbReference type="Proteomes" id="UP000030752"/>
    </source>
</evidence>
<proteinExistence type="predicted"/>
<accession>W2SB15</accession>
<sequence>MNSHDDLKQRSQIPTIAPRACHPEQHREPTAPDRSPHSLNVAATAPAAKEERLNNLDQTLVAPDSWQVYHPYRTSLEQVNASTLGTAILEVQEWLKVWVLVGRTPFIHSQTYRDQMPQCLQDAYTACATYYASTKDTKGIALQIIEDFVGRLLDDMAIEDVESLSPSCVLVLHLARVQAMLVYQTIRLFDGDIRQRALAEEQAPTLKNWNEAMLTCALRSSQFIQSINRNRNLGDFAAWQAWILAESCRRTWVVSSVVQCTYYILKGGSAYCPGHIMFTARTGLWAAETCFAWVEAQQDKDPLFYNDANGGDIMAQATIKDVDEFALWALKVSTSPGTVESWSSVHK</sequence>
<evidence type="ECO:0000256" key="1">
    <source>
        <dbReference type="SAM" id="MobiDB-lite"/>
    </source>
</evidence>
<dbReference type="RefSeq" id="XP_008710618.1">
    <property type="nucleotide sequence ID" value="XM_008712396.1"/>
</dbReference>
<protein>
    <recommendedName>
        <fullName evidence="4">Transcription factor domain-containing protein</fullName>
    </recommendedName>
</protein>
<name>W2SB15_CYPE1</name>
<dbReference type="VEuPathDB" id="FungiDB:HMPREF1541_00087"/>
<dbReference type="HOGENOM" id="CLU_024655_0_0_1"/>
<evidence type="ECO:0000313" key="2">
    <source>
        <dbReference type="EMBL" id="ETN45906.1"/>
    </source>
</evidence>
<feature type="compositionally biased region" description="Basic and acidic residues" evidence="1">
    <location>
        <begin position="21"/>
        <end position="36"/>
    </location>
</feature>
<dbReference type="OrthoDB" id="4160768at2759"/>
<dbReference type="STRING" id="1220924.W2SB15"/>
<dbReference type="GeneID" id="19967426"/>